<organism evidence="1 2">
    <name type="scientific">Nostoc flagelliforme CCNUN1</name>
    <dbReference type="NCBI Taxonomy" id="2038116"/>
    <lineage>
        <taxon>Bacteria</taxon>
        <taxon>Bacillati</taxon>
        <taxon>Cyanobacteriota</taxon>
        <taxon>Cyanophyceae</taxon>
        <taxon>Nostocales</taxon>
        <taxon>Nostocaceae</taxon>
        <taxon>Nostoc</taxon>
    </lineage>
</organism>
<evidence type="ECO:0000313" key="1">
    <source>
        <dbReference type="EMBL" id="AUB40215.1"/>
    </source>
</evidence>
<dbReference type="AlphaFoldDB" id="A0A2K8SZM3"/>
<proteinExistence type="predicted"/>
<dbReference type="Proteomes" id="UP000232003">
    <property type="component" value="Chromosome"/>
</dbReference>
<protein>
    <submittedName>
        <fullName evidence="1">Uncharacterized protein</fullName>
    </submittedName>
</protein>
<dbReference type="EMBL" id="CP024785">
    <property type="protein sequence ID" value="AUB40215.1"/>
    <property type="molecule type" value="Genomic_DNA"/>
</dbReference>
<evidence type="ECO:0000313" key="2">
    <source>
        <dbReference type="Proteomes" id="UP000232003"/>
    </source>
</evidence>
<keyword evidence="2" id="KW-1185">Reference proteome</keyword>
<reference evidence="1 2" key="1">
    <citation type="submission" date="2017-11" db="EMBL/GenBank/DDBJ databases">
        <title>Complete genome of a free-living desiccation-tolerant cyanobacterium and its photosynthetic adaptation to extreme terrestrial habitat.</title>
        <authorList>
            <person name="Shang J."/>
        </authorList>
    </citation>
    <scope>NUCLEOTIDE SEQUENCE [LARGE SCALE GENOMIC DNA]</scope>
    <source>
        <strain evidence="1 2">CCNUN1</strain>
    </source>
</reference>
<name>A0A2K8SZM3_9NOSO</name>
<sequence length="37" mass="4142">MSPGSGLIFLSEPLLYKKEEEESPEELMIISPESLMS</sequence>
<dbReference type="KEGG" id="nfl:COO91_06221"/>
<gene>
    <name evidence="1" type="ORF">COO91_06221</name>
</gene>
<accession>A0A2K8SZM3</accession>